<evidence type="ECO:0008006" key="3">
    <source>
        <dbReference type="Google" id="ProtNLM"/>
    </source>
</evidence>
<gene>
    <name evidence="1" type="ORF">SD77_3232</name>
</gene>
<sequence>MAKAVRQISRSLPNEQEEQSQAAAAIMKELADNQEAIISMIAIVKNLHEMGVLNMIKGLLEQRTDVGAIAIQQMNQPGMHNVIKNGMNAVKFLGAINPEQLANTLDGVNYGLQRASKSLENNEEPSMWQLGKSMRTPEARASLAVMTEFLQGMGQSFHQDKKESQ</sequence>
<dbReference type="Pfam" id="PF07849">
    <property type="entry name" value="DUF1641"/>
    <property type="match status" value="1"/>
</dbReference>
<comment type="caution">
    <text evidence="1">The sequence shown here is derived from an EMBL/GenBank/DDBJ whole genome shotgun (WGS) entry which is preliminary data.</text>
</comment>
<protein>
    <recommendedName>
        <fullName evidence="3">DUF1641 domain-containing protein</fullName>
    </recommendedName>
</protein>
<dbReference type="Proteomes" id="UP000031982">
    <property type="component" value="Unassembled WGS sequence"/>
</dbReference>
<dbReference type="PANTHER" id="PTHR38433:SF1">
    <property type="entry name" value="DUF1641 DOMAIN-CONTAINING PROTEIN"/>
    <property type="match status" value="1"/>
</dbReference>
<dbReference type="InterPro" id="IPR012440">
    <property type="entry name" value="DUF1641"/>
</dbReference>
<dbReference type="EMBL" id="JXLP01000003">
    <property type="protein sequence ID" value="KIL79366.1"/>
    <property type="molecule type" value="Genomic_DNA"/>
</dbReference>
<accession>A0ABR5AYC4</accession>
<dbReference type="PANTHER" id="PTHR38433">
    <property type="match status" value="1"/>
</dbReference>
<keyword evidence="2" id="KW-1185">Reference proteome</keyword>
<evidence type="ECO:0000313" key="1">
    <source>
        <dbReference type="EMBL" id="KIL79366.1"/>
    </source>
</evidence>
<proteinExistence type="predicted"/>
<dbReference type="RefSeq" id="WP_041113480.1">
    <property type="nucleotide sequence ID" value="NZ_JARTHD010000018.1"/>
</dbReference>
<reference evidence="1 2" key="1">
    <citation type="submission" date="2015-01" db="EMBL/GenBank/DDBJ databases">
        <title>Genome Assembly of Bacillus badius MTCC 1458.</title>
        <authorList>
            <person name="Verma A."/>
            <person name="Khatri I."/>
            <person name="Mual P."/>
            <person name="Subramanian S."/>
            <person name="Krishnamurthi S."/>
        </authorList>
    </citation>
    <scope>NUCLEOTIDE SEQUENCE [LARGE SCALE GENOMIC DNA]</scope>
    <source>
        <strain evidence="1 2">MTCC 1458</strain>
    </source>
</reference>
<evidence type="ECO:0000313" key="2">
    <source>
        <dbReference type="Proteomes" id="UP000031982"/>
    </source>
</evidence>
<name>A0ABR5AYC4_BACBA</name>
<organism evidence="1 2">
    <name type="scientific">Bacillus badius</name>
    <dbReference type="NCBI Taxonomy" id="1455"/>
    <lineage>
        <taxon>Bacteria</taxon>
        <taxon>Bacillati</taxon>
        <taxon>Bacillota</taxon>
        <taxon>Bacilli</taxon>
        <taxon>Bacillales</taxon>
        <taxon>Bacillaceae</taxon>
        <taxon>Pseudobacillus</taxon>
    </lineage>
</organism>